<dbReference type="InterPro" id="IPR009045">
    <property type="entry name" value="Zn_M74/Hedgehog-like"/>
</dbReference>
<keyword evidence="2" id="KW-0121">Carboxypeptidase</keyword>
<dbReference type="EMBL" id="NQXA01000022">
    <property type="protein sequence ID" value="PHQ28037.1"/>
    <property type="molecule type" value="Genomic_DNA"/>
</dbReference>
<dbReference type="InterPro" id="IPR052179">
    <property type="entry name" value="DD-CPase-like"/>
</dbReference>
<keyword evidence="2" id="KW-0645">Protease</keyword>
<dbReference type="InterPro" id="IPR003709">
    <property type="entry name" value="VanY-like_core_dom"/>
</dbReference>
<dbReference type="Gene3D" id="3.30.1380.10">
    <property type="match status" value="1"/>
</dbReference>
<reference evidence="2 3" key="1">
    <citation type="submission" date="2017-08" db="EMBL/GenBank/DDBJ databases">
        <title>The whole genome shortgun sequences of strain Leeuwenhoekiella nanhaiensis G18 from the South China Sea.</title>
        <authorList>
            <person name="Liu Q."/>
        </authorList>
    </citation>
    <scope>NUCLEOTIDE SEQUENCE [LARGE SCALE GENOMIC DNA]</scope>
    <source>
        <strain evidence="2 3">G18</strain>
    </source>
</reference>
<dbReference type="GO" id="GO:0006508">
    <property type="term" value="P:proteolysis"/>
    <property type="evidence" value="ECO:0007669"/>
    <property type="project" value="InterPro"/>
</dbReference>
<gene>
    <name evidence="2" type="ORF">CJ305_17170</name>
</gene>
<dbReference type="AlphaFoldDB" id="A0A2G1VMN6"/>
<keyword evidence="3" id="KW-1185">Reference proteome</keyword>
<dbReference type="PANTHER" id="PTHR34385">
    <property type="entry name" value="D-ALANYL-D-ALANINE CARBOXYPEPTIDASE"/>
    <property type="match status" value="1"/>
</dbReference>
<comment type="caution">
    <text evidence="2">The sequence shown here is derived from an EMBL/GenBank/DDBJ whole genome shotgun (WGS) entry which is preliminary data.</text>
</comment>
<feature type="domain" description="D-alanyl-D-alanine carboxypeptidase-like core" evidence="1">
    <location>
        <begin position="51"/>
        <end position="194"/>
    </location>
</feature>
<dbReference type="SUPFAM" id="SSF55166">
    <property type="entry name" value="Hedgehog/DD-peptidase"/>
    <property type="match status" value="1"/>
</dbReference>
<keyword evidence="2" id="KW-0378">Hydrolase</keyword>
<dbReference type="GO" id="GO:0004180">
    <property type="term" value="F:carboxypeptidase activity"/>
    <property type="evidence" value="ECO:0007669"/>
    <property type="project" value="UniProtKB-KW"/>
</dbReference>
<evidence type="ECO:0000259" key="1">
    <source>
        <dbReference type="Pfam" id="PF02557"/>
    </source>
</evidence>
<proteinExistence type="predicted"/>
<dbReference type="OrthoDB" id="9792074at2"/>
<dbReference type="PANTHER" id="PTHR34385:SF1">
    <property type="entry name" value="PEPTIDOGLYCAN L-ALANYL-D-GLUTAMATE ENDOPEPTIDASE CWLK"/>
    <property type="match status" value="1"/>
</dbReference>
<protein>
    <submittedName>
        <fullName evidence="2">D-alanyl-D-alanine carboxypeptidase</fullName>
    </submittedName>
</protein>
<name>A0A2G1VMN6_9FLAO</name>
<accession>A0A2G1VMN6</accession>
<dbReference type="Pfam" id="PF02557">
    <property type="entry name" value="VanY"/>
    <property type="match status" value="1"/>
</dbReference>
<dbReference type="CDD" id="cd14847">
    <property type="entry name" value="DD-carboxypeptidase_like"/>
    <property type="match status" value="1"/>
</dbReference>
<sequence length="245" mass="27901">MMKRRRFIQNTLLTTAAVTTFPQLLKANTGLPETELLGRGNPVLTEKSGYRLRPEAAEAFDRMAAAAKKEGIGIQVVSSYRDYAHQNRIWERKYKDYKAGGMAPLVAIEKIIEYSTIPGTSRHHWATDLDIIQAGTGVTNNVLDPDKFHGTGPFCALKAWLEENAESFGFYEVYTNAYGRKGFKYEPWHFSYAPLSRNYLKDYKKLDIAQILQQKNLMGSDAFTSAFIEKYRTENILDINPKLLK</sequence>
<evidence type="ECO:0000313" key="2">
    <source>
        <dbReference type="EMBL" id="PHQ28037.1"/>
    </source>
</evidence>
<organism evidence="2 3">
    <name type="scientific">Leeuwenhoekiella nanhaiensis</name>
    <dbReference type="NCBI Taxonomy" id="1655491"/>
    <lineage>
        <taxon>Bacteria</taxon>
        <taxon>Pseudomonadati</taxon>
        <taxon>Bacteroidota</taxon>
        <taxon>Flavobacteriia</taxon>
        <taxon>Flavobacteriales</taxon>
        <taxon>Flavobacteriaceae</taxon>
        <taxon>Leeuwenhoekiella</taxon>
    </lineage>
</organism>
<evidence type="ECO:0000313" key="3">
    <source>
        <dbReference type="Proteomes" id="UP000229433"/>
    </source>
</evidence>
<dbReference type="Proteomes" id="UP000229433">
    <property type="component" value="Unassembled WGS sequence"/>
</dbReference>